<dbReference type="Proteomes" id="UP001175211">
    <property type="component" value="Unassembled WGS sequence"/>
</dbReference>
<keyword evidence="3" id="KW-1185">Reference proteome</keyword>
<comment type="caution">
    <text evidence="2">The sequence shown here is derived from an EMBL/GenBank/DDBJ whole genome shotgun (WGS) entry which is preliminary data.</text>
</comment>
<protein>
    <submittedName>
        <fullName evidence="2">Uncharacterized protein</fullName>
    </submittedName>
</protein>
<reference evidence="2" key="1">
    <citation type="submission" date="2023-06" db="EMBL/GenBank/DDBJ databases">
        <authorList>
            <consortium name="Lawrence Berkeley National Laboratory"/>
            <person name="Ahrendt S."/>
            <person name="Sahu N."/>
            <person name="Indic B."/>
            <person name="Wong-Bajracharya J."/>
            <person name="Merenyi Z."/>
            <person name="Ke H.-M."/>
            <person name="Monk M."/>
            <person name="Kocsube S."/>
            <person name="Drula E."/>
            <person name="Lipzen A."/>
            <person name="Balint B."/>
            <person name="Henrissat B."/>
            <person name="Andreopoulos B."/>
            <person name="Martin F.M."/>
            <person name="Harder C.B."/>
            <person name="Rigling D."/>
            <person name="Ford K.L."/>
            <person name="Foster G.D."/>
            <person name="Pangilinan J."/>
            <person name="Papanicolaou A."/>
            <person name="Barry K."/>
            <person name="LaButti K."/>
            <person name="Viragh M."/>
            <person name="Koriabine M."/>
            <person name="Yan M."/>
            <person name="Riley R."/>
            <person name="Champramary S."/>
            <person name="Plett K.L."/>
            <person name="Tsai I.J."/>
            <person name="Slot J."/>
            <person name="Sipos G."/>
            <person name="Plett J."/>
            <person name="Nagy L.G."/>
            <person name="Grigoriev I.V."/>
        </authorList>
    </citation>
    <scope>NUCLEOTIDE SEQUENCE</scope>
    <source>
        <strain evidence="2">CCBAS 213</strain>
    </source>
</reference>
<sequence>MANAEELVNEYEARIRKIQWGVDQHGRTVGIDPKIPAEPTHRVPRPSHALPYQSRDRLLLPMFCPRALRRGNQRGRRGGWLGRRTTHGTHINQLVVPTAGQWRYRNQWIVHYRRETRSGSGTTMSRMTTIGSTLHRNQIQGSIILRSETLTYDACAQEIKDHRREDRPYRDPPILLDPPSDDEADVTHLQKVTENWDFDSEDDDNDDDDALSFYSQSQQSGEETEDSFGTNES</sequence>
<evidence type="ECO:0000313" key="3">
    <source>
        <dbReference type="Proteomes" id="UP001175211"/>
    </source>
</evidence>
<organism evidence="2 3">
    <name type="scientific">Armillaria tabescens</name>
    <name type="common">Ringless honey mushroom</name>
    <name type="synonym">Agaricus tabescens</name>
    <dbReference type="NCBI Taxonomy" id="1929756"/>
    <lineage>
        <taxon>Eukaryota</taxon>
        <taxon>Fungi</taxon>
        <taxon>Dikarya</taxon>
        <taxon>Basidiomycota</taxon>
        <taxon>Agaricomycotina</taxon>
        <taxon>Agaricomycetes</taxon>
        <taxon>Agaricomycetidae</taxon>
        <taxon>Agaricales</taxon>
        <taxon>Marasmiineae</taxon>
        <taxon>Physalacriaceae</taxon>
        <taxon>Desarmillaria</taxon>
    </lineage>
</organism>
<dbReference type="GeneID" id="85362397"/>
<accession>A0AA39MG00</accession>
<evidence type="ECO:0000256" key="1">
    <source>
        <dbReference type="SAM" id="MobiDB-lite"/>
    </source>
</evidence>
<dbReference type="AlphaFoldDB" id="A0AA39MG00"/>
<dbReference type="EMBL" id="JAUEPS010000311">
    <property type="protein sequence ID" value="KAK0432349.1"/>
    <property type="molecule type" value="Genomic_DNA"/>
</dbReference>
<evidence type="ECO:0000313" key="2">
    <source>
        <dbReference type="EMBL" id="KAK0432349.1"/>
    </source>
</evidence>
<gene>
    <name evidence="2" type="ORF">EV420DRAFT_1655728</name>
</gene>
<proteinExistence type="predicted"/>
<feature type="compositionally biased region" description="Acidic residues" evidence="1">
    <location>
        <begin position="196"/>
        <end position="210"/>
    </location>
</feature>
<feature type="region of interest" description="Disordered" evidence="1">
    <location>
        <begin position="162"/>
        <end position="233"/>
    </location>
</feature>
<dbReference type="RefSeq" id="XP_060321366.1">
    <property type="nucleotide sequence ID" value="XM_060478849.1"/>
</dbReference>
<feature type="compositionally biased region" description="Polar residues" evidence="1">
    <location>
        <begin position="213"/>
        <end position="233"/>
    </location>
</feature>
<name>A0AA39MG00_ARMTA</name>